<dbReference type="Proteomes" id="UP000663880">
    <property type="component" value="Unassembled WGS sequence"/>
</dbReference>
<evidence type="ECO:0000313" key="1">
    <source>
        <dbReference type="EMBL" id="CAF4822908.1"/>
    </source>
</evidence>
<protein>
    <submittedName>
        <fullName evidence="1">Uncharacterized protein</fullName>
    </submittedName>
</protein>
<dbReference type="AlphaFoldDB" id="A0A821QKB3"/>
<sequence>MHRTHQNKRRGIEWGLTNILDDLDYADMQSKLEDLEREAGSAGIRSTLGKLKECPLELKTAPNCGWVQRIRNAFINLFTLEASCLKLDVQKKTLVHALPLALSNLRTTSGLTVRKLTRRLKVQIFGYMCLKRGRSLTTSRTGSKS</sequence>
<comment type="caution">
    <text evidence="1">The sequence shown here is derived from an EMBL/GenBank/DDBJ whole genome shotgun (WGS) entry which is preliminary data.</text>
</comment>
<gene>
    <name evidence="1" type="ORF">PMACD_LOCUS4723</name>
</gene>
<name>A0A821QKB3_9NEOP</name>
<dbReference type="EMBL" id="CAJOBZ010000008">
    <property type="protein sequence ID" value="CAF4822908.1"/>
    <property type="molecule type" value="Genomic_DNA"/>
</dbReference>
<proteinExistence type="predicted"/>
<evidence type="ECO:0000313" key="2">
    <source>
        <dbReference type="Proteomes" id="UP000663880"/>
    </source>
</evidence>
<accession>A0A821QKB3</accession>
<organism evidence="1 2">
    <name type="scientific">Pieris macdunnoughi</name>
    <dbReference type="NCBI Taxonomy" id="345717"/>
    <lineage>
        <taxon>Eukaryota</taxon>
        <taxon>Metazoa</taxon>
        <taxon>Ecdysozoa</taxon>
        <taxon>Arthropoda</taxon>
        <taxon>Hexapoda</taxon>
        <taxon>Insecta</taxon>
        <taxon>Pterygota</taxon>
        <taxon>Neoptera</taxon>
        <taxon>Endopterygota</taxon>
        <taxon>Lepidoptera</taxon>
        <taxon>Glossata</taxon>
        <taxon>Ditrysia</taxon>
        <taxon>Papilionoidea</taxon>
        <taxon>Pieridae</taxon>
        <taxon>Pierinae</taxon>
        <taxon>Pieris</taxon>
    </lineage>
</organism>
<reference evidence="1" key="1">
    <citation type="submission" date="2021-02" db="EMBL/GenBank/DDBJ databases">
        <authorList>
            <person name="Steward A R."/>
        </authorList>
    </citation>
    <scope>NUCLEOTIDE SEQUENCE</scope>
</reference>
<keyword evidence="2" id="KW-1185">Reference proteome</keyword>
<dbReference type="OrthoDB" id="412793at2759"/>